<protein>
    <submittedName>
        <fullName evidence="6">Iron-sulfur cluster repair di-iron protein</fullName>
    </submittedName>
</protein>
<keyword evidence="4" id="KW-0408">Iron</keyword>
<sequence>MQNFIDSTVAEIVADNYKYAEIFKKYQIDFCCKGNIPLKDACDKQSVSPDQVIKDLSEVTERPSEYPDYSEWNTVKLIEHIVNVHHSYVKEAIPLLIEFSWKVARVHGHAHPETITIHRLIKKLADDLITHLYKEEQIIFPSMLYRHNLLQSIWDSKPSDEVTYTDPLEVMHEEHETAGDIIHSISELSNGYQAPEDACATFKVLYQKLEEFEKDLNTHIHLENNVLFPKFFNGN</sequence>
<keyword evidence="2" id="KW-0963">Cytoplasm</keyword>
<dbReference type="Gene3D" id="1.20.120.520">
    <property type="entry name" value="nmb1532 protein domain like"/>
    <property type="match status" value="1"/>
</dbReference>
<dbReference type="InterPro" id="IPR019903">
    <property type="entry name" value="RIC_family"/>
</dbReference>
<dbReference type="Proteomes" id="UP000298616">
    <property type="component" value="Chromosome"/>
</dbReference>
<gene>
    <name evidence="6" type="primary">ric</name>
    <name evidence="6" type="ORF">DCC35_17100</name>
</gene>
<feature type="domain" description="Hemerythrin-like" evidence="5">
    <location>
        <begin position="80"/>
        <end position="230"/>
    </location>
</feature>
<dbReference type="EMBL" id="CP028923">
    <property type="protein sequence ID" value="QCK16329.1"/>
    <property type="molecule type" value="Genomic_DNA"/>
</dbReference>
<organism evidence="6 7">
    <name type="scientific">Mangrovivirga cuniculi</name>
    <dbReference type="NCBI Taxonomy" id="2715131"/>
    <lineage>
        <taxon>Bacteria</taxon>
        <taxon>Pseudomonadati</taxon>
        <taxon>Bacteroidota</taxon>
        <taxon>Cytophagia</taxon>
        <taxon>Cytophagales</taxon>
        <taxon>Mangrovivirgaceae</taxon>
        <taxon>Mangrovivirga</taxon>
    </lineage>
</organism>
<dbReference type="NCBIfam" id="TIGR03652">
    <property type="entry name" value="FeS_repair_RIC"/>
    <property type="match status" value="1"/>
</dbReference>
<dbReference type="GO" id="GO:0046872">
    <property type="term" value="F:metal ion binding"/>
    <property type="evidence" value="ECO:0007669"/>
    <property type="project" value="UniProtKB-KW"/>
</dbReference>
<dbReference type="Pfam" id="PF01814">
    <property type="entry name" value="Hemerythrin"/>
    <property type="match status" value="1"/>
</dbReference>
<keyword evidence="3" id="KW-0479">Metal-binding</keyword>
<accession>A0A4D7JK54</accession>
<name>A0A4D7JK54_9BACT</name>
<evidence type="ECO:0000256" key="2">
    <source>
        <dbReference type="ARBA" id="ARBA00022490"/>
    </source>
</evidence>
<evidence type="ECO:0000256" key="3">
    <source>
        <dbReference type="ARBA" id="ARBA00022723"/>
    </source>
</evidence>
<evidence type="ECO:0000313" key="7">
    <source>
        <dbReference type="Proteomes" id="UP000298616"/>
    </source>
</evidence>
<dbReference type="Pfam" id="PF04405">
    <property type="entry name" value="ScdA_N"/>
    <property type="match status" value="1"/>
</dbReference>
<evidence type="ECO:0000259" key="5">
    <source>
        <dbReference type="Pfam" id="PF01814"/>
    </source>
</evidence>
<dbReference type="InterPro" id="IPR012312">
    <property type="entry name" value="Hemerythrin-like"/>
</dbReference>
<keyword evidence="7" id="KW-1185">Reference proteome</keyword>
<dbReference type="PANTHER" id="PTHR36438">
    <property type="entry name" value="IRON-SULFUR CLUSTER REPAIR PROTEIN YTFE"/>
    <property type="match status" value="1"/>
</dbReference>
<dbReference type="GO" id="GO:0005737">
    <property type="term" value="C:cytoplasm"/>
    <property type="evidence" value="ECO:0007669"/>
    <property type="project" value="UniProtKB-SubCell"/>
</dbReference>
<dbReference type="AlphaFoldDB" id="A0A4D7JK54"/>
<evidence type="ECO:0000313" key="6">
    <source>
        <dbReference type="EMBL" id="QCK16329.1"/>
    </source>
</evidence>
<evidence type="ECO:0000256" key="4">
    <source>
        <dbReference type="ARBA" id="ARBA00023004"/>
    </source>
</evidence>
<dbReference type="RefSeq" id="WP_137091920.1">
    <property type="nucleotide sequence ID" value="NZ_CP028923.1"/>
</dbReference>
<dbReference type="OrthoDB" id="9797132at2"/>
<proteinExistence type="predicted"/>
<reference evidence="6 7" key="1">
    <citation type="submission" date="2018-04" db="EMBL/GenBank/DDBJ databases">
        <title>Complete genome uncultured novel isolate.</title>
        <authorList>
            <person name="Merlino G."/>
        </authorList>
    </citation>
    <scope>NUCLEOTIDE SEQUENCE [LARGE SCALE GENOMIC DNA]</scope>
    <source>
        <strain evidence="7">R1DC9</strain>
    </source>
</reference>
<evidence type="ECO:0000256" key="1">
    <source>
        <dbReference type="ARBA" id="ARBA00004496"/>
    </source>
</evidence>
<dbReference type="KEGG" id="fpf:DCC35_17100"/>
<dbReference type="PANTHER" id="PTHR36438:SF1">
    <property type="entry name" value="IRON-SULFUR CLUSTER REPAIR PROTEIN YTFE"/>
    <property type="match status" value="1"/>
</dbReference>
<comment type="subcellular location">
    <subcellularLocation>
        <location evidence="1">Cytoplasm</location>
    </subcellularLocation>
</comment>